<dbReference type="Proteomes" id="UP000499080">
    <property type="component" value="Unassembled WGS sequence"/>
</dbReference>
<evidence type="ECO:0000313" key="2">
    <source>
        <dbReference type="EMBL" id="GBN84422.1"/>
    </source>
</evidence>
<feature type="compositionally biased region" description="Basic and acidic residues" evidence="1">
    <location>
        <begin position="71"/>
        <end position="83"/>
    </location>
</feature>
<dbReference type="AlphaFoldDB" id="A0A4Y2S896"/>
<evidence type="ECO:0000313" key="3">
    <source>
        <dbReference type="Proteomes" id="UP000499080"/>
    </source>
</evidence>
<gene>
    <name evidence="2" type="ORF">AVEN_72050_1</name>
</gene>
<comment type="caution">
    <text evidence="2">The sequence shown here is derived from an EMBL/GenBank/DDBJ whole genome shotgun (WGS) entry which is preliminary data.</text>
</comment>
<evidence type="ECO:0000256" key="1">
    <source>
        <dbReference type="SAM" id="MobiDB-lite"/>
    </source>
</evidence>
<sequence>CKDDDHLCSLPVLVSTRSCDILIKVSLTQASWSRESILFPMGYGPFPSYLSRFRLHHSDIWACLKMGDRLHHETSSSDPDKDFSPPPTSQTDGPSRSPIPRTLISPPANF</sequence>
<proteinExistence type="predicted"/>
<dbReference type="OrthoDB" id="411823at2759"/>
<keyword evidence="3" id="KW-1185">Reference proteome</keyword>
<feature type="region of interest" description="Disordered" evidence="1">
    <location>
        <begin position="71"/>
        <end position="110"/>
    </location>
</feature>
<accession>A0A4Y2S896</accession>
<feature type="non-terminal residue" evidence="2">
    <location>
        <position position="1"/>
    </location>
</feature>
<name>A0A4Y2S896_ARAVE</name>
<dbReference type="EMBL" id="BGPR01020345">
    <property type="protein sequence ID" value="GBN84422.1"/>
    <property type="molecule type" value="Genomic_DNA"/>
</dbReference>
<reference evidence="2 3" key="1">
    <citation type="journal article" date="2019" name="Sci. Rep.">
        <title>Orb-weaving spider Araneus ventricosus genome elucidates the spidroin gene catalogue.</title>
        <authorList>
            <person name="Kono N."/>
            <person name="Nakamura H."/>
            <person name="Ohtoshi R."/>
            <person name="Moran D.A.P."/>
            <person name="Shinohara A."/>
            <person name="Yoshida Y."/>
            <person name="Fujiwara M."/>
            <person name="Mori M."/>
            <person name="Tomita M."/>
            <person name="Arakawa K."/>
        </authorList>
    </citation>
    <scope>NUCLEOTIDE SEQUENCE [LARGE SCALE GENOMIC DNA]</scope>
</reference>
<protein>
    <submittedName>
        <fullName evidence="2">Uncharacterized protein</fullName>
    </submittedName>
</protein>
<organism evidence="2 3">
    <name type="scientific">Araneus ventricosus</name>
    <name type="common">Orbweaver spider</name>
    <name type="synonym">Epeira ventricosa</name>
    <dbReference type="NCBI Taxonomy" id="182803"/>
    <lineage>
        <taxon>Eukaryota</taxon>
        <taxon>Metazoa</taxon>
        <taxon>Ecdysozoa</taxon>
        <taxon>Arthropoda</taxon>
        <taxon>Chelicerata</taxon>
        <taxon>Arachnida</taxon>
        <taxon>Araneae</taxon>
        <taxon>Araneomorphae</taxon>
        <taxon>Entelegynae</taxon>
        <taxon>Araneoidea</taxon>
        <taxon>Araneidae</taxon>
        <taxon>Araneus</taxon>
    </lineage>
</organism>